<name>A0A4S8RDJ8_9HELO</name>
<evidence type="ECO:0000313" key="1">
    <source>
        <dbReference type="EMBL" id="THV55511.1"/>
    </source>
</evidence>
<protein>
    <submittedName>
        <fullName evidence="1">Uncharacterized protein</fullName>
    </submittedName>
</protein>
<reference evidence="1 2" key="1">
    <citation type="submission" date="2017-12" db="EMBL/GenBank/DDBJ databases">
        <title>Comparative genomics of Botrytis spp.</title>
        <authorList>
            <person name="Valero-Jimenez C.A."/>
            <person name="Tapia P."/>
            <person name="Veloso J."/>
            <person name="Silva-Moreno E."/>
            <person name="Staats M."/>
            <person name="Valdes J.H."/>
            <person name="Van Kan J.A.L."/>
        </authorList>
    </citation>
    <scope>NUCLEOTIDE SEQUENCE [LARGE SCALE GENOMIC DNA]</scope>
    <source>
        <strain evidence="1 2">MUCL435</strain>
    </source>
</reference>
<accession>A0A4S8RDJ8</accession>
<sequence>MLMRTAASCLFQQNRNRNRNSGLDWIGLDWIGSDMYKLHDGGPDYASIGNGRMILQNKE</sequence>
<dbReference type="AlphaFoldDB" id="A0A4S8RDJ8"/>
<keyword evidence="2" id="KW-1185">Reference proteome</keyword>
<dbReference type="EMBL" id="PQXL01000007">
    <property type="protein sequence ID" value="THV55511.1"/>
    <property type="molecule type" value="Genomic_DNA"/>
</dbReference>
<proteinExistence type="predicted"/>
<dbReference type="Proteomes" id="UP000308671">
    <property type="component" value="Unassembled WGS sequence"/>
</dbReference>
<evidence type="ECO:0000313" key="2">
    <source>
        <dbReference type="Proteomes" id="UP000308671"/>
    </source>
</evidence>
<comment type="caution">
    <text evidence="1">The sequence shown here is derived from an EMBL/GenBank/DDBJ whole genome shotgun (WGS) entry which is preliminary data.</text>
</comment>
<gene>
    <name evidence="1" type="ORF">BGAL_0007g00420</name>
</gene>
<organism evidence="1 2">
    <name type="scientific">Botrytis galanthina</name>
    <dbReference type="NCBI Taxonomy" id="278940"/>
    <lineage>
        <taxon>Eukaryota</taxon>
        <taxon>Fungi</taxon>
        <taxon>Dikarya</taxon>
        <taxon>Ascomycota</taxon>
        <taxon>Pezizomycotina</taxon>
        <taxon>Leotiomycetes</taxon>
        <taxon>Helotiales</taxon>
        <taxon>Sclerotiniaceae</taxon>
        <taxon>Botrytis</taxon>
    </lineage>
</organism>